<dbReference type="EMBL" id="JAGTPW010000002">
    <property type="protein sequence ID" value="MBR8643963.1"/>
    <property type="molecule type" value="Genomic_DNA"/>
</dbReference>
<dbReference type="Proteomes" id="UP000680045">
    <property type="component" value="Unassembled WGS sequence"/>
</dbReference>
<keyword evidence="1" id="KW-0812">Transmembrane</keyword>
<reference evidence="2" key="1">
    <citation type="submission" date="2021-04" db="EMBL/GenBank/DDBJ databases">
        <title>Whole genome sequencing of Enterococci isolates from hospitalized patients.</title>
        <authorList>
            <person name="Ogoti B.M."/>
            <person name="Onyambu F.G."/>
        </authorList>
    </citation>
    <scope>NUCLEOTIDE SEQUENCE</scope>
    <source>
        <strain evidence="2">242</strain>
    </source>
</reference>
<keyword evidence="1" id="KW-1133">Transmembrane helix</keyword>
<keyword evidence="1" id="KW-0472">Membrane</keyword>
<sequence>MDAIMSNEINRSQSLVKLGTGRKMKMMYTDNLLVPLTFFSIILRHLRRRLGMMNGKM</sequence>
<proteinExistence type="predicted"/>
<accession>A0A941FFR9</accession>
<evidence type="ECO:0000313" key="2">
    <source>
        <dbReference type="EMBL" id="MBR8643963.1"/>
    </source>
</evidence>
<feature type="transmembrane region" description="Helical" evidence="1">
    <location>
        <begin position="26"/>
        <end position="46"/>
    </location>
</feature>
<name>A0A941FFR9_9BACI</name>
<dbReference type="AlphaFoldDB" id="A0A941FFR9"/>
<gene>
    <name evidence="2" type="ORF">KEH51_02090</name>
</gene>
<evidence type="ECO:0000256" key="1">
    <source>
        <dbReference type="SAM" id="Phobius"/>
    </source>
</evidence>
<evidence type="ECO:0000313" key="3">
    <source>
        <dbReference type="Proteomes" id="UP000680045"/>
    </source>
</evidence>
<organism evidence="2 3">
    <name type="scientific">Peribacillus frigoritolerans</name>
    <dbReference type="NCBI Taxonomy" id="450367"/>
    <lineage>
        <taxon>Bacteria</taxon>
        <taxon>Bacillati</taxon>
        <taxon>Bacillota</taxon>
        <taxon>Bacilli</taxon>
        <taxon>Bacillales</taxon>
        <taxon>Bacillaceae</taxon>
        <taxon>Peribacillus</taxon>
    </lineage>
</organism>
<comment type="caution">
    <text evidence="2">The sequence shown here is derived from an EMBL/GenBank/DDBJ whole genome shotgun (WGS) entry which is preliminary data.</text>
</comment>
<protein>
    <submittedName>
        <fullName evidence="2">Uncharacterized protein</fullName>
    </submittedName>
</protein>